<dbReference type="HAMAP" id="MF_00495">
    <property type="entry name" value="GPH_hydrolase_bact"/>
    <property type="match status" value="1"/>
</dbReference>
<dbReference type="InterPro" id="IPR041492">
    <property type="entry name" value="HAD_2"/>
</dbReference>
<dbReference type="Proteomes" id="UP001574673">
    <property type="component" value="Unassembled WGS sequence"/>
</dbReference>
<dbReference type="PANTHER" id="PTHR43434:SF1">
    <property type="entry name" value="PHOSPHOGLYCOLATE PHOSPHATASE"/>
    <property type="match status" value="1"/>
</dbReference>
<dbReference type="PANTHER" id="PTHR43434">
    <property type="entry name" value="PHOSPHOGLYCOLATE PHOSPHATASE"/>
    <property type="match status" value="1"/>
</dbReference>
<organism evidence="11 12">
    <name type="scientific">Dentiradicibacter hellwigii</name>
    <dbReference type="NCBI Taxonomy" id="3149053"/>
    <lineage>
        <taxon>Bacteria</taxon>
        <taxon>Pseudomonadati</taxon>
        <taxon>Pseudomonadota</taxon>
        <taxon>Betaproteobacteria</taxon>
        <taxon>Rhodocyclales</taxon>
        <taxon>Rhodocyclaceae</taxon>
        <taxon>Dentiradicibacter</taxon>
    </lineage>
</organism>
<keyword evidence="12" id="KW-1185">Reference proteome</keyword>
<feature type="binding site" evidence="10">
    <location>
        <position position="20"/>
    </location>
    <ligand>
        <name>Mg(2+)</name>
        <dbReference type="ChEBI" id="CHEBI:18420"/>
    </ligand>
</feature>
<dbReference type="SUPFAM" id="SSF56784">
    <property type="entry name" value="HAD-like"/>
    <property type="match status" value="1"/>
</dbReference>
<dbReference type="InterPro" id="IPR023214">
    <property type="entry name" value="HAD_sf"/>
</dbReference>
<dbReference type="EMBL" id="JBEUWX010000001">
    <property type="protein sequence ID" value="MFA9948921.1"/>
    <property type="molecule type" value="Genomic_DNA"/>
</dbReference>
<keyword evidence="7 10" id="KW-0378">Hydrolase</keyword>
<dbReference type="InterPro" id="IPR037512">
    <property type="entry name" value="PGPase_prok"/>
</dbReference>
<feature type="binding site" evidence="10">
    <location>
        <position position="18"/>
    </location>
    <ligand>
        <name>Mg(2+)</name>
        <dbReference type="ChEBI" id="CHEBI:18420"/>
    </ligand>
</feature>
<dbReference type="InterPro" id="IPR023198">
    <property type="entry name" value="PGP-like_dom2"/>
</dbReference>
<dbReference type="Pfam" id="PF13419">
    <property type="entry name" value="HAD_2"/>
    <property type="match status" value="1"/>
</dbReference>
<evidence type="ECO:0000256" key="4">
    <source>
        <dbReference type="ARBA" id="ARBA00006171"/>
    </source>
</evidence>
<dbReference type="SFLD" id="SFLDS00003">
    <property type="entry name" value="Haloacid_Dehalogenase"/>
    <property type="match status" value="1"/>
</dbReference>
<evidence type="ECO:0000256" key="10">
    <source>
        <dbReference type="HAMAP-Rule" id="MF_00495"/>
    </source>
</evidence>
<dbReference type="InterPro" id="IPR036412">
    <property type="entry name" value="HAD-like_sf"/>
</dbReference>
<dbReference type="NCBIfam" id="TIGR01509">
    <property type="entry name" value="HAD-SF-IA-v3"/>
    <property type="match status" value="1"/>
</dbReference>
<reference evidence="12" key="1">
    <citation type="submission" date="2024-06" db="EMBL/GenBank/DDBJ databases">
        <title>Radixoralia hellwigii gen. nov., sp nov., isolated from a root canal in the human oral cavity.</title>
        <authorList>
            <person name="Bartsch S."/>
            <person name="Wittmer A."/>
            <person name="Schulz A.-K."/>
            <person name="Neumann-Schaal M."/>
            <person name="Wolf J."/>
            <person name="Gronow S."/>
            <person name="Tennert C."/>
            <person name="Haecker G."/>
            <person name="Cieplik F."/>
            <person name="Al-Ahmad A."/>
        </authorList>
    </citation>
    <scope>NUCLEOTIDE SEQUENCE [LARGE SCALE GENOMIC DNA]</scope>
    <source>
        <strain evidence="12">Wk13</strain>
    </source>
</reference>
<gene>
    <name evidence="11" type="ORF">ABCS64_01025</name>
</gene>
<dbReference type="InterPro" id="IPR006439">
    <property type="entry name" value="HAD-SF_hydro_IA"/>
</dbReference>
<feature type="binding site" evidence="10">
    <location>
        <position position="183"/>
    </location>
    <ligand>
        <name>Mg(2+)</name>
        <dbReference type="ChEBI" id="CHEBI:18420"/>
    </ligand>
</feature>
<dbReference type="InterPro" id="IPR050155">
    <property type="entry name" value="HAD-like_hydrolase_sf"/>
</dbReference>
<proteinExistence type="inferred from homology"/>
<evidence type="ECO:0000256" key="5">
    <source>
        <dbReference type="ARBA" id="ARBA00013078"/>
    </source>
</evidence>
<dbReference type="RefSeq" id="WP_418890089.1">
    <property type="nucleotide sequence ID" value="NZ_JBEUWX010000001.1"/>
</dbReference>
<keyword evidence="6 10" id="KW-0479">Metal-binding</keyword>
<sequence length="236" mass="25242">MTTGTTLPHLEARAVLFDLDGTLVDTLPDLHVAVCATLTEIGRPIVTQETTRAYIGKGLRVLIRRLLAGSLAATDGEDTPQHVQALAAFRTHYARENGCHSHPYPGVVDGLRALKARGLALGVVTNKPDVFIAPLLEKTGLSGFFDVLVGGDTLPRIKPDPMPVVWACGRLGALPKETLFVGDSLNDALAARAAGCPVFLLPYGYNEDQDVRHLDCDAIIAAISDIEPHLRTVGRP</sequence>
<evidence type="ECO:0000256" key="3">
    <source>
        <dbReference type="ARBA" id="ARBA00004818"/>
    </source>
</evidence>
<dbReference type="NCBIfam" id="TIGR01449">
    <property type="entry name" value="PGP_bact"/>
    <property type="match status" value="1"/>
</dbReference>
<accession>A0ABV4UB19</accession>
<keyword evidence="9 10" id="KW-0119">Carbohydrate metabolism</keyword>
<dbReference type="Gene3D" id="3.40.50.1000">
    <property type="entry name" value="HAD superfamily/HAD-like"/>
    <property type="match status" value="1"/>
</dbReference>
<keyword evidence="8 10" id="KW-0460">Magnesium</keyword>
<feature type="active site" description="Nucleophile" evidence="10">
    <location>
        <position position="18"/>
    </location>
</feature>
<evidence type="ECO:0000313" key="12">
    <source>
        <dbReference type="Proteomes" id="UP001574673"/>
    </source>
</evidence>
<comment type="catalytic activity">
    <reaction evidence="1 10">
        <text>2-phosphoglycolate + H2O = glycolate + phosphate</text>
        <dbReference type="Rhea" id="RHEA:14369"/>
        <dbReference type="ChEBI" id="CHEBI:15377"/>
        <dbReference type="ChEBI" id="CHEBI:29805"/>
        <dbReference type="ChEBI" id="CHEBI:43474"/>
        <dbReference type="ChEBI" id="CHEBI:58033"/>
        <dbReference type="EC" id="3.1.3.18"/>
    </reaction>
</comment>
<dbReference type="NCBIfam" id="TIGR01549">
    <property type="entry name" value="HAD-SF-IA-v1"/>
    <property type="match status" value="1"/>
</dbReference>
<protein>
    <recommendedName>
        <fullName evidence="5 10">Phosphoglycolate phosphatase</fullName>
        <shortName evidence="10">PGP</shortName>
        <shortName evidence="10">PGPase</shortName>
        <ecNumber evidence="5 10">3.1.3.18</ecNumber>
    </recommendedName>
</protein>
<comment type="cofactor">
    <cofactor evidence="2 10">
        <name>Mg(2+)</name>
        <dbReference type="ChEBI" id="CHEBI:18420"/>
    </cofactor>
</comment>
<evidence type="ECO:0000256" key="1">
    <source>
        <dbReference type="ARBA" id="ARBA00000830"/>
    </source>
</evidence>
<comment type="caution">
    <text evidence="11">The sequence shown here is derived from an EMBL/GenBank/DDBJ whole genome shotgun (WGS) entry which is preliminary data.</text>
</comment>
<evidence type="ECO:0000256" key="7">
    <source>
        <dbReference type="ARBA" id="ARBA00022801"/>
    </source>
</evidence>
<comment type="similarity">
    <text evidence="4 10">Belongs to the HAD-like hydrolase superfamily. CbbY/CbbZ/Gph/YieH family.</text>
</comment>
<dbReference type="Gene3D" id="1.10.150.240">
    <property type="entry name" value="Putative phosphatase, domain 2"/>
    <property type="match status" value="1"/>
</dbReference>
<dbReference type="SFLD" id="SFLDG01135">
    <property type="entry name" value="C1.5.6:_HAD__Beta-PGM__Phospha"/>
    <property type="match status" value="1"/>
</dbReference>
<evidence type="ECO:0000256" key="2">
    <source>
        <dbReference type="ARBA" id="ARBA00001946"/>
    </source>
</evidence>
<evidence type="ECO:0000256" key="6">
    <source>
        <dbReference type="ARBA" id="ARBA00022723"/>
    </source>
</evidence>
<evidence type="ECO:0000313" key="11">
    <source>
        <dbReference type="EMBL" id="MFA9948921.1"/>
    </source>
</evidence>
<comment type="function">
    <text evidence="10">Specifically catalyzes the dephosphorylation of 2-phosphoglycolate. Is involved in the dissimilation of the intracellular 2-phosphoglycolate formed during the DNA repair of 3'-phosphoglycolate ends, a major class of DNA lesions induced by oxidative stress.</text>
</comment>
<dbReference type="PRINTS" id="PR00413">
    <property type="entry name" value="HADHALOGNASE"/>
</dbReference>
<dbReference type="NCBIfam" id="NF009695">
    <property type="entry name" value="PRK13222.1-2"/>
    <property type="match status" value="1"/>
</dbReference>
<dbReference type="EC" id="3.1.3.18" evidence="5 10"/>
<comment type="pathway">
    <text evidence="3 10">Organic acid metabolism; glycolate biosynthesis; glycolate from 2-phosphoglycolate: step 1/1.</text>
</comment>
<dbReference type="CDD" id="cd16417">
    <property type="entry name" value="HAD_PGPase"/>
    <property type="match status" value="1"/>
</dbReference>
<dbReference type="SFLD" id="SFLDG01129">
    <property type="entry name" value="C1.5:_HAD__Beta-PGM__Phosphata"/>
    <property type="match status" value="1"/>
</dbReference>
<evidence type="ECO:0000256" key="8">
    <source>
        <dbReference type="ARBA" id="ARBA00022842"/>
    </source>
</evidence>
<name>A0ABV4UB19_9RHOO</name>
<dbReference type="GO" id="GO:0008967">
    <property type="term" value="F:phosphoglycolate phosphatase activity"/>
    <property type="evidence" value="ECO:0007669"/>
    <property type="project" value="UniProtKB-EC"/>
</dbReference>
<evidence type="ECO:0000256" key="9">
    <source>
        <dbReference type="ARBA" id="ARBA00023277"/>
    </source>
</evidence>